<reference evidence="1 2" key="1">
    <citation type="journal article" date="2016" name="Nat. Commun.">
        <title>Thousands of microbial genomes shed light on interconnected biogeochemical processes in an aquifer system.</title>
        <authorList>
            <person name="Anantharaman K."/>
            <person name="Brown C.T."/>
            <person name="Hug L.A."/>
            <person name="Sharon I."/>
            <person name="Castelle C.J."/>
            <person name="Probst A.J."/>
            <person name="Thomas B.C."/>
            <person name="Singh A."/>
            <person name="Wilkins M.J."/>
            <person name="Karaoz U."/>
            <person name="Brodie E.L."/>
            <person name="Williams K.H."/>
            <person name="Hubbard S.S."/>
            <person name="Banfield J.F."/>
        </authorList>
    </citation>
    <scope>NUCLEOTIDE SEQUENCE [LARGE SCALE GENOMIC DNA]</scope>
</reference>
<organism evidence="1 2">
    <name type="scientific">Candidatus Staskawiczbacteria bacterium RIFCSPHIGHO2_01_FULL_41_41</name>
    <dbReference type="NCBI Taxonomy" id="1802203"/>
    <lineage>
        <taxon>Bacteria</taxon>
        <taxon>Candidatus Staskawicziibacteriota</taxon>
    </lineage>
</organism>
<evidence type="ECO:0000313" key="1">
    <source>
        <dbReference type="EMBL" id="OGZ65507.1"/>
    </source>
</evidence>
<sequence>MTAGTLADEVQLDGTSFAPSASDGNALGTTALQWSDLFIAEGGVINWDNGDITITQTNNVLAVAGTTGATFDGTVTATGFISSAADPADAGLIRLGNAETIAWENATPGTDLTLTVDSNNILTSSVPINATTGFRIGNAATTGTFLAANGTNYVASGVITDGDGIQRNDTSFVTAPLRFTPQGRLTLTSATPVTVSDVTAATTVYYALYKGDVVPLFDGTRWKLQTFTEQSIKTTDTQNGSTSDLSAVITGLTDTSQFMRGMEVTGTSIPVGATISSIDSSTQVTISAPVTTGAPDSITFKLPTSKNYDIFYVQSSSEIQFSNSWTDADTRADALTTQNGLEVNNAAINSADSNTIAAKKGLYLGTIRTLPAGQTEDSAAHRYVWNNYNRVRRTMVKTDATSTWTYSTASYQPANNDGNNAIDFVIGLNEEPVEAHVYASVVNSTTTARNTRSGISIDSTTTTNSATVSESINVTSVQRGEPHAAYKGYPGLGYHYLTWLEQGGGTDTQTWTGDNAAGRETGIFGEISN</sequence>
<name>A0A1G2HSQ1_9BACT</name>
<proteinExistence type="predicted"/>
<gene>
    <name evidence="1" type="ORF">A2822_04400</name>
</gene>
<protein>
    <submittedName>
        <fullName evidence="1">Uncharacterized protein</fullName>
    </submittedName>
</protein>
<evidence type="ECO:0000313" key="2">
    <source>
        <dbReference type="Proteomes" id="UP000178774"/>
    </source>
</evidence>
<dbReference type="Proteomes" id="UP000178774">
    <property type="component" value="Unassembled WGS sequence"/>
</dbReference>
<dbReference type="AlphaFoldDB" id="A0A1G2HSQ1"/>
<accession>A0A1G2HSQ1</accession>
<comment type="caution">
    <text evidence="1">The sequence shown here is derived from an EMBL/GenBank/DDBJ whole genome shotgun (WGS) entry which is preliminary data.</text>
</comment>
<dbReference type="EMBL" id="MHOP01000021">
    <property type="protein sequence ID" value="OGZ65507.1"/>
    <property type="molecule type" value="Genomic_DNA"/>
</dbReference>